<evidence type="ECO:0000313" key="4">
    <source>
        <dbReference type="Proteomes" id="UP001213000"/>
    </source>
</evidence>
<evidence type="ECO:0000256" key="2">
    <source>
        <dbReference type="SAM" id="MobiDB-lite"/>
    </source>
</evidence>
<feature type="compositionally biased region" description="Polar residues" evidence="2">
    <location>
        <begin position="264"/>
        <end position="277"/>
    </location>
</feature>
<evidence type="ECO:0000256" key="1">
    <source>
        <dbReference type="SAM" id="Coils"/>
    </source>
</evidence>
<reference evidence="3" key="1">
    <citation type="submission" date="2022-07" db="EMBL/GenBank/DDBJ databases">
        <title>Genome Sequence of Leucocoprinus birnbaumii.</title>
        <authorList>
            <person name="Buettner E."/>
        </authorList>
    </citation>
    <scope>NUCLEOTIDE SEQUENCE</scope>
    <source>
        <strain evidence="3">VT141</strain>
    </source>
</reference>
<organism evidence="3 4">
    <name type="scientific">Leucocoprinus birnbaumii</name>
    <dbReference type="NCBI Taxonomy" id="56174"/>
    <lineage>
        <taxon>Eukaryota</taxon>
        <taxon>Fungi</taxon>
        <taxon>Dikarya</taxon>
        <taxon>Basidiomycota</taxon>
        <taxon>Agaricomycotina</taxon>
        <taxon>Agaricomycetes</taxon>
        <taxon>Agaricomycetidae</taxon>
        <taxon>Agaricales</taxon>
        <taxon>Agaricineae</taxon>
        <taxon>Agaricaceae</taxon>
        <taxon>Leucocoprinus</taxon>
    </lineage>
</organism>
<sequence>MNKLSAGVEFDESDLFHPHGNFPAINIGIMLGQCSKKPTYKMPEKYKSMMESLLADDDFQDIADYHCYAFTKRHHDPKNYPPSWCSIQALGPFNPELGGHLVFDDFRLFVQFPPGSIILIPSAMFMHANVPIQPGEARASITQYFPGSLLRFTNHSFIMQKSLKNRTIAVQAKATEMREEAQKYCIDATDHILYCPFIYSPLSKRFMYSDYSHSPGASNPPSHPPYPAIHRCLQAGQGHYLSCLPSVTDSVKVQHQAPLLTPHSSRCSTDDFGSSHPTPRAITRQDPAPTVEAHVAWLMQVNETILISSQNPSILKWIEKLKSARNHKREVQSLKETVYALEAEVKALRQVAHHIFANENVAKKLRLCPNPGVCPALCPIPEPLLPPDVATLKDVLEDADLMRTWYWTWEIWLSAKATATGESCSDGSSDHTTLYVVNFLGTSISYKHAN</sequence>
<feature type="region of interest" description="Disordered" evidence="2">
    <location>
        <begin position="264"/>
        <end position="284"/>
    </location>
</feature>
<proteinExistence type="predicted"/>
<gene>
    <name evidence="3" type="ORF">NP233_g11851</name>
</gene>
<evidence type="ECO:0000313" key="3">
    <source>
        <dbReference type="EMBL" id="KAJ3556981.1"/>
    </source>
</evidence>
<dbReference type="Gene3D" id="3.60.130.30">
    <property type="match status" value="1"/>
</dbReference>
<dbReference type="AlphaFoldDB" id="A0AAD5VGP3"/>
<feature type="coiled-coil region" evidence="1">
    <location>
        <begin position="324"/>
        <end position="351"/>
    </location>
</feature>
<keyword evidence="1" id="KW-0175">Coiled coil</keyword>
<keyword evidence="4" id="KW-1185">Reference proteome</keyword>
<name>A0AAD5VGP3_9AGAR</name>
<dbReference type="Proteomes" id="UP001213000">
    <property type="component" value="Unassembled WGS sequence"/>
</dbReference>
<accession>A0AAD5VGP3</accession>
<comment type="caution">
    <text evidence="3">The sequence shown here is derived from an EMBL/GenBank/DDBJ whole genome shotgun (WGS) entry which is preliminary data.</text>
</comment>
<protein>
    <submittedName>
        <fullName evidence="3">Uncharacterized protein</fullName>
    </submittedName>
</protein>
<dbReference type="EMBL" id="JANIEX010001527">
    <property type="protein sequence ID" value="KAJ3556981.1"/>
    <property type="molecule type" value="Genomic_DNA"/>
</dbReference>